<name>A0AA38MCE6_9CUCU</name>
<organism evidence="1 2">
    <name type="scientific">Zophobas morio</name>
    <dbReference type="NCBI Taxonomy" id="2755281"/>
    <lineage>
        <taxon>Eukaryota</taxon>
        <taxon>Metazoa</taxon>
        <taxon>Ecdysozoa</taxon>
        <taxon>Arthropoda</taxon>
        <taxon>Hexapoda</taxon>
        <taxon>Insecta</taxon>
        <taxon>Pterygota</taxon>
        <taxon>Neoptera</taxon>
        <taxon>Endopterygota</taxon>
        <taxon>Coleoptera</taxon>
        <taxon>Polyphaga</taxon>
        <taxon>Cucujiformia</taxon>
        <taxon>Tenebrionidae</taxon>
        <taxon>Zophobas</taxon>
    </lineage>
</organism>
<protein>
    <submittedName>
        <fullName evidence="1">Uncharacterized protein</fullName>
    </submittedName>
</protein>
<keyword evidence="2" id="KW-1185">Reference proteome</keyword>
<evidence type="ECO:0000313" key="2">
    <source>
        <dbReference type="Proteomes" id="UP001168821"/>
    </source>
</evidence>
<proteinExistence type="predicted"/>
<accession>A0AA38MCE6</accession>
<sequence length="204" mass="23711">MKDVNEACDLFLQELDALLDYSVPKSTVKLSTYPVWYTAQIVKDIKLKRRLWKRLKKKGFNRDLTRVNSLRKRIRTEVNNAYRNFINTAENDIKTNPRNLWTYINLKKNCTSVPGIRSLRKKELTSPQQIVDSFAEFFSSVFIRDSDCDNMNLRDNACDSLKISDTICDMPTLHNFVINRQRISVGLRHDYRWGRAGSPGLSSG</sequence>
<dbReference type="AlphaFoldDB" id="A0AA38MCE6"/>
<dbReference type="Proteomes" id="UP001168821">
    <property type="component" value="Unassembled WGS sequence"/>
</dbReference>
<reference evidence="1" key="1">
    <citation type="journal article" date="2023" name="G3 (Bethesda)">
        <title>Whole genome assemblies of Zophobas morio and Tenebrio molitor.</title>
        <authorList>
            <person name="Kaur S."/>
            <person name="Stinson S.A."/>
            <person name="diCenzo G.C."/>
        </authorList>
    </citation>
    <scope>NUCLEOTIDE SEQUENCE</scope>
    <source>
        <strain evidence="1">QUZm001</strain>
    </source>
</reference>
<gene>
    <name evidence="1" type="ORF">Zmor_017675</name>
</gene>
<evidence type="ECO:0000313" key="1">
    <source>
        <dbReference type="EMBL" id="KAJ3651650.1"/>
    </source>
</evidence>
<comment type="caution">
    <text evidence="1">The sequence shown here is derived from an EMBL/GenBank/DDBJ whole genome shotgun (WGS) entry which is preliminary data.</text>
</comment>
<dbReference type="EMBL" id="JALNTZ010000005">
    <property type="protein sequence ID" value="KAJ3651650.1"/>
    <property type="molecule type" value="Genomic_DNA"/>
</dbReference>